<evidence type="ECO:0000256" key="3">
    <source>
        <dbReference type="ARBA" id="ARBA00022691"/>
    </source>
</evidence>
<dbReference type="InterPro" id="IPR029063">
    <property type="entry name" value="SAM-dependent_MTases_sf"/>
</dbReference>
<dbReference type="EC" id="2.1.1.37" evidence="7"/>
<gene>
    <name evidence="8" type="primary">dcm</name>
    <name evidence="8" type="ORF">ENR15_11975</name>
</gene>
<dbReference type="GO" id="GO:0003677">
    <property type="term" value="F:DNA binding"/>
    <property type="evidence" value="ECO:0007669"/>
    <property type="project" value="TreeGrafter"/>
</dbReference>
<dbReference type="InterPro" id="IPR031303">
    <property type="entry name" value="C5_meth_CS"/>
</dbReference>
<dbReference type="PROSITE" id="PS00095">
    <property type="entry name" value="C5_MTASE_2"/>
    <property type="match status" value="1"/>
</dbReference>
<evidence type="ECO:0000256" key="5">
    <source>
        <dbReference type="PROSITE-ProRule" id="PRU01016"/>
    </source>
</evidence>
<comment type="catalytic activity">
    <reaction evidence="7">
        <text>a 2'-deoxycytidine in DNA + S-adenosyl-L-methionine = a 5-methyl-2'-deoxycytidine in DNA + S-adenosyl-L-homocysteine + H(+)</text>
        <dbReference type="Rhea" id="RHEA:13681"/>
        <dbReference type="Rhea" id="RHEA-COMP:11369"/>
        <dbReference type="Rhea" id="RHEA-COMP:11370"/>
        <dbReference type="ChEBI" id="CHEBI:15378"/>
        <dbReference type="ChEBI" id="CHEBI:57856"/>
        <dbReference type="ChEBI" id="CHEBI:59789"/>
        <dbReference type="ChEBI" id="CHEBI:85452"/>
        <dbReference type="ChEBI" id="CHEBI:85454"/>
        <dbReference type="EC" id="2.1.1.37"/>
    </reaction>
</comment>
<feature type="active site" evidence="5">
    <location>
        <position position="145"/>
    </location>
</feature>
<keyword evidence="3 5" id="KW-0949">S-adenosyl-L-methionine</keyword>
<dbReference type="GO" id="GO:0044027">
    <property type="term" value="P:negative regulation of gene expression via chromosomal CpG island methylation"/>
    <property type="evidence" value="ECO:0007669"/>
    <property type="project" value="TreeGrafter"/>
</dbReference>
<dbReference type="PANTHER" id="PTHR10629:SF52">
    <property type="entry name" value="DNA (CYTOSINE-5)-METHYLTRANSFERASE 1"/>
    <property type="match status" value="1"/>
</dbReference>
<dbReference type="PRINTS" id="PR00105">
    <property type="entry name" value="C5METTRFRASE"/>
</dbReference>
<dbReference type="NCBIfam" id="TIGR00675">
    <property type="entry name" value="dcm"/>
    <property type="match status" value="1"/>
</dbReference>
<keyword evidence="1 5" id="KW-0489">Methyltransferase</keyword>
<evidence type="ECO:0000313" key="8">
    <source>
        <dbReference type="EMBL" id="HGG01335.1"/>
    </source>
</evidence>
<dbReference type="AlphaFoldDB" id="A0A7C3VT49"/>
<evidence type="ECO:0000256" key="1">
    <source>
        <dbReference type="ARBA" id="ARBA00022603"/>
    </source>
</evidence>
<dbReference type="Gene3D" id="3.90.120.10">
    <property type="entry name" value="DNA Methylase, subunit A, domain 2"/>
    <property type="match status" value="1"/>
</dbReference>
<dbReference type="PANTHER" id="PTHR10629">
    <property type="entry name" value="CYTOSINE-SPECIFIC METHYLTRANSFERASE"/>
    <property type="match status" value="1"/>
</dbReference>
<dbReference type="PROSITE" id="PS51679">
    <property type="entry name" value="SAM_MT_C5"/>
    <property type="match status" value="1"/>
</dbReference>
<evidence type="ECO:0000256" key="2">
    <source>
        <dbReference type="ARBA" id="ARBA00022679"/>
    </source>
</evidence>
<dbReference type="SUPFAM" id="SSF53335">
    <property type="entry name" value="S-adenosyl-L-methionine-dependent methyltransferases"/>
    <property type="match status" value="1"/>
</dbReference>
<keyword evidence="4" id="KW-0680">Restriction system</keyword>
<dbReference type="GO" id="GO:0032259">
    <property type="term" value="P:methylation"/>
    <property type="evidence" value="ECO:0007669"/>
    <property type="project" value="UniProtKB-KW"/>
</dbReference>
<proteinExistence type="inferred from homology"/>
<dbReference type="PROSITE" id="PS00094">
    <property type="entry name" value="C5_MTASE_1"/>
    <property type="match status" value="1"/>
</dbReference>
<comment type="similarity">
    <text evidence="5 6">Belongs to the class I-like SAM-binding methyltransferase superfamily. C5-methyltransferase family.</text>
</comment>
<evidence type="ECO:0000256" key="4">
    <source>
        <dbReference type="ARBA" id="ARBA00022747"/>
    </source>
</evidence>
<name>A0A7C3VT49_9CYAN</name>
<protein>
    <recommendedName>
        <fullName evidence="7">Cytosine-specific methyltransferase</fullName>
        <ecNumber evidence="7">2.1.1.37</ecNumber>
    </recommendedName>
</protein>
<reference evidence="8" key="1">
    <citation type="journal article" date="2020" name="mSystems">
        <title>Genome- and Community-Level Interaction Insights into Carbon Utilization and Element Cycling Functions of Hydrothermarchaeota in Hydrothermal Sediment.</title>
        <authorList>
            <person name="Zhou Z."/>
            <person name="Liu Y."/>
            <person name="Xu W."/>
            <person name="Pan J."/>
            <person name="Luo Z.H."/>
            <person name="Li M."/>
        </authorList>
    </citation>
    <scope>NUCLEOTIDE SEQUENCE [LARGE SCALE GENOMIC DNA]</scope>
    <source>
        <strain evidence="8">SpSt-374</strain>
    </source>
</reference>
<dbReference type="InterPro" id="IPR001525">
    <property type="entry name" value="C5_MeTfrase"/>
</dbReference>
<organism evidence="8">
    <name type="scientific">Planktothricoides sp. SpSt-374</name>
    <dbReference type="NCBI Taxonomy" id="2282167"/>
    <lineage>
        <taxon>Bacteria</taxon>
        <taxon>Bacillati</taxon>
        <taxon>Cyanobacteriota</taxon>
        <taxon>Cyanophyceae</taxon>
        <taxon>Oscillatoriophycideae</taxon>
        <taxon>Oscillatoriales</taxon>
        <taxon>Oscillatoriaceae</taxon>
        <taxon>Planktothricoides</taxon>
    </lineage>
</organism>
<sequence>MTIFSMSASSHHQKWQISDREREIYRQRSQASSLAKAKAMRGEGKQPIHPINYPRLNPETLMPKQPNNGWNSLSLFSGGGGLDLGFERAGYTHVASYDILPEAGITLDKNRPQWQIFAGENGDVSKIDWRQYRGRVDVIHGGPPCQPFSVAGRQKGPDDSRDMFPQFIRAILEIEPQAFIAENVPALVGKKFSQYVQEIIHQPLAGKYHLTKFIIMAPDFGIPQVRQRVFFVGFRDAKIAAKYQPPKPTHMWEHLAKNQRQQGDESYGERQPVQLNLFSPAPKPNLCMGVREALGLPDIGFDTLAPTIRSALTGPRHTTSVLSSVSAQKTWEKLQIWPNGVAANREKASLFVAENGHFRLSVADCAIIQGFPDSWQIHGAVYMALGQIGNAVPPPLAYHIALSVAEALS</sequence>
<dbReference type="InterPro" id="IPR050390">
    <property type="entry name" value="C5-Methyltransferase"/>
</dbReference>
<accession>A0A7C3VT49</accession>
<dbReference type="InterPro" id="IPR018117">
    <property type="entry name" value="C5_DNA_meth_AS"/>
</dbReference>
<dbReference type="GO" id="GO:0009307">
    <property type="term" value="P:DNA restriction-modification system"/>
    <property type="evidence" value="ECO:0007669"/>
    <property type="project" value="UniProtKB-KW"/>
</dbReference>
<keyword evidence="2 5" id="KW-0808">Transferase</keyword>
<dbReference type="Pfam" id="PF00145">
    <property type="entry name" value="DNA_methylase"/>
    <property type="match status" value="1"/>
</dbReference>
<evidence type="ECO:0000256" key="6">
    <source>
        <dbReference type="RuleBase" id="RU000416"/>
    </source>
</evidence>
<dbReference type="GO" id="GO:0003886">
    <property type="term" value="F:DNA (cytosine-5-)-methyltransferase activity"/>
    <property type="evidence" value="ECO:0007669"/>
    <property type="project" value="UniProtKB-EC"/>
</dbReference>
<evidence type="ECO:0000256" key="7">
    <source>
        <dbReference type="RuleBase" id="RU000417"/>
    </source>
</evidence>
<dbReference type="EMBL" id="DSPX01000122">
    <property type="protein sequence ID" value="HGG01335.1"/>
    <property type="molecule type" value="Genomic_DNA"/>
</dbReference>
<dbReference type="Gene3D" id="3.40.50.150">
    <property type="entry name" value="Vaccinia Virus protein VP39"/>
    <property type="match status" value="1"/>
</dbReference>
<comment type="caution">
    <text evidence="8">The sequence shown here is derived from an EMBL/GenBank/DDBJ whole genome shotgun (WGS) entry which is preliminary data.</text>
</comment>